<evidence type="ECO:0000313" key="1">
    <source>
        <dbReference type="EMBL" id="SVA75256.1"/>
    </source>
</evidence>
<reference evidence="1" key="1">
    <citation type="submission" date="2018-05" db="EMBL/GenBank/DDBJ databases">
        <authorList>
            <person name="Lanie J.A."/>
            <person name="Ng W.-L."/>
            <person name="Kazmierczak K.M."/>
            <person name="Andrzejewski T.M."/>
            <person name="Davidsen T.M."/>
            <person name="Wayne K.J."/>
            <person name="Tettelin H."/>
            <person name="Glass J.I."/>
            <person name="Rusch D."/>
            <person name="Podicherti R."/>
            <person name="Tsui H.-C.T."/>
            <person name="Winkler M.E."/>
        </authorList>
    </citation>
    <scope>NUCLEOTIDE SEQUENCE</scope>
</reference>
<protein>
    <submittedName>
        <fullName evidence="1">Uncharacterized protein</fullName>
    </submittedName>
</protein>
<dbReference type="SUPFAM" id="SSF54637">
    <property type="entry name" value="Thioesterase/thiol ester dehydrase-isomerase"/>
    <property type="match status" value="2"/>
</dbReference>
<dbReference type="AlphaFoldDB" id="A0A381YDS7"/>
<name>A0A381YDS7_9ZZZZ</name>
<dbReference type="Gene3D" id="3.10.129.10">
    <property type="entry name" value="Hotdog Thioesterase"/>
    <property type="match status" value="2"/>
</dbReference>
<accession>A0A381YDS7</accession>
<gene>
    <name evidence="1" type="ORF">METZ01_LOCUS128110</name>
</gene>
<dbReference type="EMBL" id="UINC01018011">
    <property type="protein sequence ID" value="SVA75256.1"/>
    <property type="molecule type" value="Genomic_DNA"/>
</dbReference>
<dbReference type="InterPro" id="IPR029069">
    <property type="entry name" value="HotDog_dom_sf"/>
</dbReference>
<organism evidence="1">
    <name type="scientific">marine metagenome</name>
    <dbReference type="NCBI Taxonomy" id="408172"/>
    <lineage>
        <taxon>unclassified sequences</taxon>
        <taxon>metagenomes</taxon>
        <taxon>ecological metagenomes</taxon>
    </lineage>
</organism>
<sequence>MESSKVSSVVTAYLDNDDSPDIENPIHSTEIARAYGYEGPLIGGVTVWGWATDTIIEAIGNNWLSEGWAEYSFRRPVFPGNVLTITVKSSTEDFTNSWNVAMQNQSGDLCVVGKIGIGEASWEKTLTRPINMSPSDVVGKKPLTLNRAKNSTSWAALQLEFNEDTYEEIKHKNRLTSDPIFAPSQGDTPIAHPSWVAGWAEGLMRHNFDIPSSMHTKSLVKHHSSIPLGTKLVGGAEVIDAYERKGHQYIEFDVLLQDTDSNDIAQIRHRTIFRIATATERTDI</sequence>
<proteinExistence type="predicted"/>